<name>A0A1X1GUM5_STROR</name>
<keyword evidence="2" id="KW-1133">Transmembrane helix</keyword>
<evidence type="ECO:0000313" key="5">
    <source>
        <dbReference type="Proteomes" id="UP000192532"/>
    </source>
</evidence>
<feature type="domain" description="DUF7365" evidence="3">
    <location>
        <begin position="3"/>
        <end position="90"/>
    </location>
</feature>
<comment type="caution">
    <text evidence="4">The sequence shown here is derived from an EMBL/GenBank/DDBJ whole genome shotgun (WGS) entry which is preliminary data.</text>
</comment>
<feature type="transmembrane region" description="Helical" evidence="2">
    <location>
        <begin position="6"/>
        <end position="25"/>
    </location>
</feature>
<dbReference type="EMBL" id="LNVH01000007">
    <property type="protein sequence ID" value="ORJ31779.1"/>
    <property type="molecule type" value="Genomic_DNA"/>
</dbReference>
<sequence>MPEYERLIVQFVFSLVPVVTLYFSMKDRNTKQENRITAMEKDIENLQEFKVSANKRLDNHDEQNKAILVLAEQVKSLGEDVRELKNLIQNKQ</sequence>
<protein>
    <recommendedName>
        <fullName evidence="3">DUF7365 domain-containing protein</fullName>
    </recommendedName>
</protein>
<dbReference type="AlphaFoldDB" id="A0A1X1GUM5"/>
<evidence type="ECO:0000259" key="3">
    <source>
        <dbReference type="Pfam" id="PF24073"/>
    </source>
</evidence>
<proteinExistence type="predicted"/>
<evidence type="ECO:0000256" key="2">
    <source>
        <dbReference type="SAM" id="Phobius"/>
    </source>
</evidence>
<dbReference type="Proteomes" id="UP000192532">
    <property type="component" value="Unassembled WGS sequence"/>
</dbReference>
<keyword evidence="1" id="KW-0175">Coiled coil</keyword>
<feature type="coiled-coil region" evidence="1">
    <location>
        <begin position="29"/>
        <end position="63"/>
    </location>
</feature>
<reference evidence="4 5" key="1">
    <citation type="journal article" date="2016" name="PLoS ONE">
        <title>Comparative Genomics Analysis of Streptococcus tigurinus Strains Identifies Genetic Elements Specifically and Uniquely Present in Highly Virulent Strains.</title>
        <authorList>
            <person name="Diene S.M."/>
            <person name="Francois P."/>
            <person name="Zbinden A."/>
            <person name="Entenza J.M."/>
            <person name="Resch G."/>
        </authorList>
    </citation>
    <scope>NUCLEOTIDE SEQUENCE [LARGE SCALE GENOMIC DNA]</scope>
    <source>
        <strain evidence="4 5">859</strain>
    </source>
</reference>
<dbReference type="InterPro" id="IPR055789">
    <property type="entry name" value="DUF7365"/>
</dbReference>
<keyword evidence="2" id="KW-0472">Membrane</keyword>
<gene>
    <name evidence="4" type="ORF">ATE37_07035</name>
</gene>
<organism evidence="4 5">
    <name type="scientific">Streptococcus oralis subsp. tigurinus</name>
    <dbReference type="NCBI Taxonomy" id="1077464"/>
    <lineage>
        <taxon>Bacteria</taxon>
        <taxon>Bacillati</taxon>
        <taxon>Bacillota</taxon>
        <taxon>Bacilli</taxon>
        <taxon>Lactobacillales</taxon>
        <taxon>Streptococcaceae</taxon>
        <taxon>Streptococcus</taxon>
    </lineage>
</organism>
<dbReference type="Pfam" id="PF24073">
    <property type="entry name" value="DUF7365"/>
    <property type="match status" value="1"/>
</dbReference>
<evidence type="ECO:0000313" key="4">
    <source>
        <dbReference type="EMBL" id="ORJ31779.1"/>
    </source>
</evidence>
<dbReference type="RefSeq" id="WP_084852901.1">
    <property type="nucleotide sequence ID" value="NZ_JASGZM010000004.1"/>
</dbReference>
<evidence type="ECO:0000256" key="1">
    <source>
        <dbReference type="SAM" id="Coils"/>
    </source>
</evidence>
<accession>A0A1X1GUM5</accession>
<keyword evidence="2" id="KW-0812">Transmembrane</keyword>